<comment type="caution">
    <text evidence="1">The sequence shown here is derived from an EMBL/GenBank/DDBJ whole genome shotgun (WGS) entry which is preliminary data.</text>
</comment>
<evidence type="ECO:0000313" key="1">
    <source>
        <dbReference type="EMBL" id="KAK7481314.1"/>
    </source>
</evidence>
<accession>A0ABD0K2A3</accession>
<dbReference type="Proteomes" id="UP001519460">
    <property type="component" value="Unassembled WGS sequence"/>
</dbReference>
<organism evidence="1 2">
    <name type="scientific">Batillaria attramentaria</name>
    <dbReference type="NCBI Taxonomy" id="370345"/>
    <lineage>
        <taxon>Eukaryota</taxon>
        <taxon>Metazoa</taxon>
        <taxon>Spiralia</taxon>
        <taxon>Lophotrochozoa</taxon>
        <taxon>Mollusca</taxon>
        <taxon>Gastropoda</taxon>
        <taxon>Caenogastropoda</taxon>
        <taxon>Sorbeoconcha</taxon>
        <taxon>Cerithioidea</taxon>
        <taxon>Batillariidae</taxon>
        <taxon>Batillaria</taxon>
    </lineage>
</organism>
<gene>
    <name evidence="1" type="ORF">BaRGS_00027394</name>
</gene>
<dbReference type="EMBL" id="JACVVK020000264">
    <property type="protein sequence ID" value="KAK7481314.1"/>
    <property type="molecule type" value="Genomic_DNA"/>
</dbReference>
<reference evidence="1 2" key="1">
    <citation type="journal article" date="2023" name="Sci. Data">
        <title>Genome assembly of the Korean intertidal mud-creeper Batillaria attramentaria.</title>
        <authorList>
            <person name="Patra A.K."/>
            <person name="Ho P.T."/>
            <person name="Jun S."/>
            <person name="Lee S.J."/>
            <person name="Kim Y."/>
            <person name="Won Y.J."/>
        </authorList>
    </citation>
    <scope>NUCLEOTIDE SEQUENCE [LARGE SCALE GENOMIC DNA]</scope>
    <source>
        <strain evidence="1">Wonlab-2016</strain>
    </source>
</reference>
<keyword evidence="2" id="KW-1185">Reference proteome</keyword>
<protein>
    <submittedName>
        <fullName evidence="1">Uncharacterized protein</fullName>
    </submittedName>
</protein>
<evidence type="ECO:0000313" key="2">
    <source>
        <dbReference type="Proteomes" id="UP001519460"/>
    </source>
</evidence>
<dbReference type="AlphaFoldDB" id="A0ABD0K2A3"/>
<name>A0ABD0K2A3_9CAEN</name>
<sequence length="100" mass="10920">MVGPAPCPLTACLRKLFACDEGEREKPSGVWRGGSRSSYTRATVPQIHHQRLLTQPQDGAVDAFPAGRVARCHVTMTRVVALGRKNAGRTIEQHAEKDVD</sequence>
<proteinExistence type="predicted"/>